<proteinExistence type="predicted"/>
<accession>A0AAD5NBZ6</accession>
<sequence length="75" mass="8388">MGVTGMIPHCIIVRQHLTPHALKELPGRGERKKPNNVIMANWSKEMWQNVLNRAVRMLAAGPFAPHFSSATETVN</sequence>
<evidence type="ECO:0000313" key="2">
    <source>
        <dbReference type="Proteomes" id="UP001196413"/>
    </source>
</evidence>
<keyword evidence="2" id="KW-1185">Reference proteome</keyword>
<dbReference type="Proteomes" id="UP001196413">
    <property type="component" value="Unassembled WGS sequence"/>
</dbReference>
<dbReference type="AlphaFoldDB" id="A0AAD5NBZ6"/>
<comment type="caution">
    <text evidence="1">The sequence shown here is derived from an EMBL/GenBank/DDBJ whole genome shotgun (WGS) entry which is preliminary data.</text>
</comment>
<reference evidence="1" key="1">
    <citation type="submission" date="2021-06" db="EMBL/GenBank/DDBJ databases">
        <title>Parelaphostrongylus tenuis whole genome reference sequence.</title>
        <authorList>
            <person name="Garwood T.J."/>
            <person name="Larsen P.A."/>
            <person name="Fountain-Jones N.M."/>
            <person name="Garbe J.R."/>
            <person name="Macchietto M.G."/>
            <person name="Kania S.A."/>
            <person name="Gerhold R.W."/>
            <person name="Richards J.E."/>
            <person name="Wolf T.M."/>
        </authorList>
    </citation>
    <scope>NUCLEOTIDE SEQUENCE</scope>
    <source>
        <strain evidence="1">MNPRO001-30</strain>
        <tissue evidence="1">Meninges</tissue>
    </source>
</reference>
<evidence type="ECO:0000313" key="1">
    <source>
        <dbReference type="EMBL" id="KAJ1363269.1"/>
    </source>
</evidence>
<name>A0AAD5NBZ6_PARTN</name>
<organism evidence="1 2">
    <name type="scientific">Parelaphostrongylus tenuis</name>
    <name type="common">Meningeal worm</name>
    <dbReference type="NCBI Taxonomy" id="148309"/>
    <lineage>
        <taxon>Eukaryota</taxon>
        <taxon>Metazoa</taxon>
        <taxon>Ecdysozoa</taxon>
        <taxon>Nematoda</taxon>
        <taxon>Chromadorea</taxon>
        <taxon>Rhabditida</taxon>
        <taxon>Rhabditina</taxon>
        <taxon>Rhabditomorpha</taxon>
        <taxon>Strongyloidea</taxon>
        <taxon>Metastrongylidae</taxon>
        <taxon>Parelaphostrongylus</taxon>
    </lineage>
</organism>
<protein>
    <submittedName>
        <fullName evidence="1">Uncharacterized protein</fullName>
    </submittedName>
</protein>
<gene>
    <name evidence="1" type="ORF">KIN20_023097</name>
</gene>
<dbReference type="EMBL" id="JAHQIW010004655">
    <property type="protein sequence ID" value="KAJ1363269.1"/>
    <property type="molecule type" value="Genomic_DNA"/>
</dbReference>